<dbReference type="Pfam" id="PF15375">
    <property type="entry name" value="FSAF1"/>
    <property type="match status" value="1"/>
</dbReference>
<evidence type="ECO:0000313" key="3">
    <source>
        <dbReference type="Proteomes" id="UP001530400"/>
    </source>
</evidence>
<organism evidence="2 3">
    <name type="scientific">Cyclotella atomus</name>
    <dbReference type="NCBI Taxonomy" id="382360"/>
    <lineage>
        <taxon>Eukaryota</taxon>
        <taxon>Sar</taxon>
        <taxon>Stramenopiles</taxon>
        <taxon>Ochrophyta</taxon>
        <taxon>Bacillariophyta</taxon>
        <taxon>Coscinodiscophyceae</taxon>
        <taxon>Thalassiosirophycidae</taxon>
        <taxon>Stephanodiscales</taxon>
        <taxon>Stephanodiscaceae</taxon>
        <taxon>Cyclotella</taxon>
    </lineage>
</organism>
<comment type="caution">
    <text evidence="2">The sequence shown here is derived from an EMBL/GenBank/DDBJ whole genome shotgun (WGS) entry which is preliminary data.</text>
</comment>
<dbReference type="InterPro" id="IPR027973">
    <property type="entry name" value="FSAF1-like"/>
</dbReference>
<accession>A0ABD3P188</accession>
<feature type="compositionally biased region" description="Basic and acidic residues" evidence="1">
    <location>
        <begin position="113"/>
        <end position="124"/>
    </location>
</feature>
<evidence type="ECO:0000256" key="1">
    <source>
        <dbReference type="SAM" id="MobiDB-lite"/>
    </source>
</evidence>
<name>A0ABD3P188_9STRA</name>
<feature type="region of interest" description="Disordered" evidence="1">
    <location>
        <begin position="69"/>
        <end position="198"/>
    </location>
</feature>
<dbReference type="Proteomes" id="UP001530400">
    <property type="component" value="Unassembled WGS sequence"/>
</dbReference>
<feature type="compositionally biased region" description="Basic and acidic residues" evidence="1">
    <location>
        <begin position="81"/>
        <end position="90"/>
    </location>
</feature>
<dbReference type="InterPro" id="IPR053030">
    <property type="entry name" value="Ribosomal_biogenesis_FAF1-like"/>
</dbReference>
<sequence>MSKQSSKRKREVQIVSCPTDFPDFTTVGGSTSRRRTGSNRPSQRPNKATQKPPPELDVQETIREIHKFGATGFTGTQQKQHKADEYERITGRQQKRQKIPTKLLVGMRKKALKREEKMKAEMKESGVVSHHTAAAANGKKKKKKTEDNELRPGQIRGVFGAKNSKNKGDRRKMSSRSFGPAPSVGFMKKGMLRVKESR</sequence>
<keyword evidence="3" id="KW-1185">Reference proteome</keyword>
<feature type="compositionally biased region" description="Polar residues" evidence="1">
    <location>
        <begin position="39"/>
        <end position="49"/>
    </location>
</feature>
<feature type="compositionally biased region" description="Basic residues" evidence="1">
    <location>
        <begin position="1"/>
        <end position="10"/>
    </location>
</feature>
<proteinExistence type="predicted"/>
<protein>
    <submittedName>
        <fullName evidence="2">Uncharacterized protein</fullName>
    </submittedName>
</protein>
<evidence type="ECO:0000313" key="2">
    <source>
        <dbReference type="EMBL" id="KAL3781944.1"/>
    </source>
</evidence>
<gene>
    <name evidence="2" type="ORF">ACHAWO_002664</name>
</gene>
<dbReference type="PANTHER" id="PTHR28096:SF1">
    <property type="entry name" value="PROTEIN FAF1"/>
    <property type="match status" value="1"/>
</dbReference>
<dbReference type="PANTHER" id="PTHR28096">
    <property type="entry name" value="PROTEIN FAF1"/>
    <property type="match status" value="1"/>
</dbReference>
<feature type="compositionally biased region" description="Basic residues" evidence="1">
    <location>
        <begin position="164"/>
        <end position="174"/>
    </location>
</feature>
<dbReference type="EMBL" id="JALLPJ020000826">
    <property type="protein sequence ID" value="KAL3781944.1"/>
    <property type="molecule type" value="Genomic_DNA"/>
</dbReference>
<dbReference type="AlphaFoldDB" id="A0ABD3P188"/>
<reference evidence="2 3" key="1">
    <citation type="submission" date="2024-10" db="EMBL/GenBank/DDBJ databases">
        <title>Updated reference genomes for cyclostephanoid diatoms.</title>
        <authorList>
            <person name="Roberts W.R."/>
            <person name="Alverson A.J."/>
        </authorList>
    </citation>
    <scope>NUCLEOTIDE SEQUENCE [LARGE SCALE GENOMIC DNA]</scope>
    <source>
        <strain evidence="2 3">AJA010-31</strain>
    </source>
</reference>
<feature type="region of interest" description="Disordered" evidence="1">
    <location>
        <begin position="1"/>
        <end position="57"/>
    </location>
</feature>